<dbReference type="InterPro" id="IPR036754">
    <property type="entry name" value="YbaK/aa-tRNA-synt-asso_dom_sf"/>
</dbReference>
<evidence type="ECO:0000313" key="6">
    <source>
        <dbReference type="EMBL" id="WFM82777.1"/>
    </source>
</evidence>
<dbReference type="Gene3D" id="3.90.960.10">
    <property type="entry name" value="YbaK/aminoacyl-tRNA synthetase-associated domain"/>
    <property type="match status" value="1"/>
</dbReference>
<protein>
    <recommendedName>
        <fullName evidence="4">Cys-tRNA(Pro)/Cys-tRNA(Cys) deacylase</fullName>
        <ecNumber evidence="4">4.2.-.-</ecNumber>
    </recommendedName>
</protein>
<dbReference type="PANTHER" id="PTHR30411">
    <property type="entry name" value="CYTOPLASMIC PROTEIN"/>
    <property type="match status" value="1"/>
</dbReference>
<comment type="similarity">
    <text evidence="1 4">Belongs to the prolyl-tRNA editing family. YbaK/EbsC subfamily.</text>
</comment>
<dbReference type="Pfam" id="PF04073">
    <property type="entry name" value="tRNA_edit"/>
    <property type="match status" value="1"/>
</dbReference>
<dbReference type="InterPro" id="IPR004369">
    <property type="entry name" value="Prolyl-tRNA_editing_YbaK/EbsC"/>
</dbReference>
<dbReference type="RefSeq" id="WP_278012203.1">
    <property type="nucleotide sequence ID" value="NZ_CP121208.1"/>
</dbReference>
<reference evidence="6 7" key="1">
    <citation type="submission" date="2023-03" db="EMBL/GenBank/DDBJ databases">
        <title>Complete genome of Arcanobacterium canis strain DSM 25104 isolated in 2010 from a canine otitis externa in Germany.</title>
        <authorList>
            <person name="Borowiak M."/>
            <person name="Kreitlow A."/>
            <person name="Malorny B."/>
            <person name="Laemmler C."/>
            <person name="Prenger-Berninghoff E."/>
            <person name="Ploetz M."/>
            <person name="Abdulmawjood A."/>
        </authorList>
    </citation>
    <scope>NUCLEOTIDE SEQUENCE [LARGE SCALE GENOMIC DNA]</scope>
    <source>
        <strain evidence="6 7">DSM 25104</strain>
    </source>
</reference>
<dbReference type="NCBIfam" id="TIGR00011">
    <property type="entry name" value="YbaK_EbsC"/>
    <property type="match status" value="1"/>
</dbReference>
<dbReference type="PANTHER" id="PTHR30411:SF0">
    <property type="entry name" value="CYS-TRNA(PRO)_CYS-TRNA(CYS) DEACYLASE YBAK"/>
    <property type="match status" value="1"/>
</dbReference>
<proteinExistence type="inferred from homology"/>
<keyword evidence="7" id="KW-1185">Reference proteome</keyword>
<name>A0ABY8FW82_9ACTO</name>
<keyword evidence="2 4" id="KW-0648">Protein biosynthesis</keyword>
<evidence type="ECO:0000313" key="7">
    <source>
        <dbReference type="Proteomes" id="UP001215216"/>
    </source>
</evidence>
<sequence length="164" mass="17369">MAKKKNGGTPAIDVLVNTSTSHEIFEYTHSRQMSDGYALDTAQILGVDPASVFKTLLALVDGKPTVAVVPANHRLNLKSLAKAVHGKRAEMMDPAAAERLTGYVTGGISPLGQHKRLPTVIDAHAQELPQMIVSGGKRSISVALNPTDLASLTRAVFAPIIDHA</sequence>
<dbReference type="PIRSF" id="PIRSF006181">
    <property type="entry name" value="EbsC_YbaK"/>
    <property type="match status" value="1"/>
</dbReference>
<evidence type="ECO:0000256" key="1">
    <source>
        <dbReference type="ARBA" id="ARBA00009798"/>
    </source>
</evidence>
<evidence type="ECO:0000256" key="4">
    <source>
        <dbReference type="PIRNR" id="PIRNR006181"/>
    </source>
</evidence>
<evidence type="ECO:0000259" key="5">
    <source>
        <dbReference type="Pfam" id="PF04073"/>
    </source>
</evidence>
<evidence type="ECO:0000256" key="2">
    <source>
        <dbReference type="ARBA" id="ARBA00022917"/>
    </source>
</evidence>
<dbReference type="SUPFAM" id="SSF55826">
    <property type="entry name" value="YbaK/ProRS associated domain"/>
    <property type="match status" value="1"/>
</dbReference>
<dbReference type="EMBL" id="CP121208">
    <property type="protein sequence ID" value="WFM82777.1"/>
    <property type="molecule type" value="Genomic_DNA"/>
</dbReference>
<dbReference type="InterPro" id="IPR007214">
    <property type="entry name" value="YbaK/aa-tRNA-synth-assoc-dom"/>
</dbReference>
<dbReference type="Proteomes" id="UP001215216">
    <property type="component" value="Chromosome"/>
</dbReference>
<keyword evidence="3 4" id="KW-0456">Lyase</keyword>
<dbReference type="CDD" id="cd00002">
    <property type="entry name" value="YbaK_deacylase"/>
    <property type="match status" value="1"/>
</dbReference>
<evidence type="ECO:0000256" key="3">
    <source>
        <dbReference type="ARBA" id="ARBA00023239"/>
    </source>
</evidence>
<dbReference type="EC" id="4.2.-.-" evidence="4"/>
<gene>
    <name evidence="6" type="primary">ybaK</name>
    <name evidence="6" type="ORF">P7079_05050</name>
</gene>
<accession>A0ABY8FW82</accession>
<organism evidence="6 7">
    <name type="scientific">Arcanobacterium canis</name>
    <dbReference type="NCBI Taxonomy" id="999183"/>
    <lineage>
        <taxon>Bacteria</taxon>
        <taxon>Bacillati</taxon>
        <taxon>Actinomycetota</taxon>
        <taxon>Actinomycetes</taxon>
        <taxon>Actinomycetales</taxon>
        <taxon>Actinomycetaceae</taxon>
        <taxon>Arcanobacterium</taxon>
    </lineage>
</organism>
<feature type="domain" description="YbaK/aminoacyl-tRNA synthetase-associated" evidence="5">
    <location>
        <begin position="40"/>
        <end position="151"/>
    </location>
</feature>